<sequence>MSPGVSKQITFGFNWLFSSYARKIRPSILTSASISTNTENDYSKHYYLNIKKSIRYVHPLPYIEDPQERRGASKDRHKNRLESRMACHNLLVLLAGVAFLFKDQQITIANSFSGIWRFVNLSTSQNQLNEAALDRQKTMKDTLADVLDSLKRTLPTRLTSRRGESIFQNPSGFLIDMHKINIFLKQLLG</sequence>
<evidence type="ECO:0000313" key="2">
    <source>
        <dbReference type="Proteomes" id="UP000092460"/>
    </source>
</evidence>
<protein>
    <submittedName>
        <fullName evidence="1">Uncharacterized protein</fullName>
    </submittedName>
</protein>
<accession>A0A1B0B3F6</accession>
<proteinExistence type="predicted"/>
<reference evidence="2" key="1">
    <citation type="submission" date="2015-01" db="EMBL/GenBank/DDBJ databases">
        <authorList>
            <person name="Aksoy S."/>
            <person name="Warren W."/>
            <person name="Wilson R.K."/>
        </authorList>
    </citation>
    <scope>NUCLEOTIDE SEQUENCE [LARGE SCALE GENOMIC DNA]</scope>
    <source>
        <strain evidence="2">IAEA</strain>
    </source>
</reference>
<evidence type="ECO:0000313" key="1">
    <source>
        <dbReference type="EnsemblMetazoa" id="GPPI017535-PA"/>
    </source>
</evidence>
<dbReference type="Proteomes" id="UP000092460">
    <property type="component" value="Unassembled WGS sequence"/>
</dbReference>
<keyword evidence="2" id="KW-1185">Reference proteome</keyword>
<dbReference type="AlphaFoldDB" id="A0A1B0B3F6"/>
<dbReference type="VEuPathDB" id="VectorBase:GPPI017535"/>
<dbReference type="EnsemblMetazoa" id="GPPI017535-RA">
    <property type="protein sequence ID" value="GPPI017535-PA"/>
    <property type="gene ID" value="GPPI017535"/>
</dbReference>
<reference evidence="1" key="2">
    <citation type="submission" date="2020-05" db="UniProtKB">
        <authorList>
            <consortium name="EnsemblMetazoa"/>
        </authorList>
    </citation>
    <scope>IDENTIFICATION</scope>
    <source>
        <strain evidence="1">IAEA</strain>
    </source>
</reference>
<dbReference type="EMBL" id="JXJN01007815">
    <property type="status" value="NOT_ANNOTATED_CDS"/>
    <property type="molecule type" value="Genomic_DNA"/>
</dbReference>
<organism evidence="1 2">
    <name type="scientific">Glossina palpalis gambiensis</name>
    <dbReference type="NCBI Taxonomy" id="67801"/>
    <lineage>
        <taxon>Eukaryota</taxon>
        <taxon>Metazoa</taxon>
        <taxon>Ecdysozoa</taxon>
        <taxon>Arthropoda</taxon>
        <taxon>Hexapoda</taxon>
        <taxon>Insecta</taxon>
        <taxon>Pterygota</taxon>
        <taxon>Neoptera</taxon>
        <taxon>Endopterygota</taxon>
        <taxon>Diptera</taxon>
        <taxon>Brachycera</taxon>
        <taxon>Muscomorpha</taxon>
        <taxon>Hippoboscoidea</taxon>
        <taxon>Glossinidae</taxon>
        <taxon>Glossina</taxon>
    </lineage>
</organism>
<name>A0A1B0B3F6_9MUSC</name>